<evidence type="ECO:0000256" key="4">
    <source>
        <dbReference type="ARBA" id="ARBA00022917"/>
    </source>
</evidence>
<dbReference type="InterPro" id="IPR036477">
    <property type="entry name" value="Formyl_transf_N_sf"/>
</dbReference>
<organism evidence="8 9">
    <name type="scientific">Candidatus Aquitaenariimonas noxiae</name>
    <dbReference type="NCBI Taxonomy" id="1974741"/>
    <lineage>
        <taxon>Bacteria</taxon>
        <taxon>Pseudomonadati</taxon>
        <taxon>Candidatus Omnitrophota</taxon>
        <taxon>Candidatus Aquitaenariimonas</taxon>
    </lineage>
</organism>
<name>A0A2J0KR82_9BACT</name>
<comment type="caution">
    <text evidence="8">The sequence shown here is derived from an EMBL/GenBank/DDBJ whole genome shotgun (WGS) entry which is preliminary data.</text>
</comment>
<dbReference type="InterPro" id="IPR005793">
    <property type="entry name" value="Formyl_trans_C"/>
</dbReference>
<dbReference type="GO" id="GO:0005829">
    <property type="term" value="C:cytosol"/>
    <property type="evidence" value="ECO:0007669"/>
    <property type="project" value="TreeGrafter"/>
</dbReference>
<comment type="function">
    <text evidence="5">Attaches a formyl group to the free amino group of methionyl-tRNA(fMet). The formyl group appears to play a dual role in the initiator identity of N-formylmethionyl-tRNA by promoting its recognition by IF2 and preventing the misappropriation of this tRNA by the elongation apparatus.</text>
</comment>
<evidence type="ECO:0000256" key="2">
    <source>
        <dbReference type="ARBA" id="ARBA00012261"/>
    </source>
</evidence>
<evidence type="ECO:0000259" key="6">
    <source>
        <dbReference type="Pfam" id="PF00551"/>
    </source>
</evidence>
<keyword evidence="4 5" id="KW-0648">Protein biosynthesis</keyword>
<reference evidence="8 9" key="1">
    <citation type="submission" date="2017-09" db="EMBL/GenBank/DDBJ databases">
        <title>Depth-based differentiation of microbial function through sediment-hosted aquifers and enrichment of novel symbionts in the deep terrestrial subsurface.</title>
        <authorList>
            <person name="Probst A.J."/>
            <person name="Ladd B."/>
            <person name="Jarett J.K."/>
            <person name="Geller-Mcgrath D.E."/>
            <person name="Sieber C.M."/>
            <person name="Emerson J.B."/>
            <person name="Anantharaman K."/>
            <person name="Thomas B.C."/>
            <person name="Malmstrom R."/>
            <person name="Stieglmeier M."/>
            <person name="Klingl A."/>
            <person name="Woyke T."/>
            <person name="Ryan C.M."/>
            <person name="Banfield J.F."/>
        </authorList>
    </citation>
    <scope>NUCLEOTIDE SEQUENCE [LARGE SCALE GENOMIC DNA]</scope>
    <source>
        <strain evidence="8">CG07_land_8_20_14_0_80_42_15</strain>
    </source>
</reference>
<dbReference type="InterPro" id="IPR005794">
    <property type="entry name" value="Fmt"/>
</dbReference>
<dbReference type="GO" id="GO:0004479">
    <property type="term" value="F:methionyl-tRNA formyltransferase activity"/>
    <property type="evidence" value="ECO:0007669"/>
    <property type="project" value="UniProtKB-UniRule"/>
</dbReference>
<dbReference type="CDD" id="cd08646">
    <property type="entry name" value="FMT_core_Met-tRNA-FMT_N"/>
    <property type="match status" value="1"/>
</dbReference>
<evidence type="ECO:0000313" key="9">
    <source>
        <dbReference type="Proteomes" id="UP000230052"/>
    </source>
</evidence>
<dbReference type="InterPro" id="IPR011034">
    <property type="entry name" value="Formyl_transferase-like_C_sf"/>
</dbReference>
<sequence>MKIVFFGTSSFAILPLLSLAKSDHKITAVITQPDRRSGRGLVKSFSPVKLIANKYDLPLYQSPRVSNGDFVKTLEKFKADIFVVVSFGQLLSKDVLSIPKTYSINIHPSLLPKYRGASPINWAILNGETTTGLTIFKMNENMDAGDIIIKEAMGIDENDNALGLGEKLSKLGSELLIKALALIEKKEDELTPQDDAEASCAPKLKKTDGAINWNNNTKKIHNTVRGVVPWPTAYTKLEGKLIKIWKTKMIPTAYNDKADPGTILKLDNDGIIVATSDGALAICEMQEEAGKKMSAAAYCRGHKISSGKKFS</sequence>
<keyword evidence="3 5" id="KW-0808">Transferase</keyword>
<comment type="similarity">
    <text evidence="1 5">Belongs to the Fmt family.</text>
</comment>
<dbReference type="InterPro" id="IPR002376">
    <property type="entry name" value="Formyl_transf_N"/>
</dbReference>
<dbReference type="AlphaFoldDB" id="A0A2J0KR82"/>
<dbReference type="Proteomes" id="UP000230052">
    <property type="component" value="Unassembled WGS sequence"/>
</dbReference>
<feature type="domain" description="Formyl transferase C-terminal" evidence="7">
    <location>
        <begin position="203"/>
        <end position="302"/>
    </location>
</feature>
<evidence type="ECO:0000313" key="8">
    <source>
        <dbReference type="EMBL" id="PIU41111.1"/>
    </source>
</evidence>
<accession>A0A2J0KR82</accession>
<dbReference type="InterPro" id="IPR041711">
    <property type="entry name" value="Met-tRNA-FMT_N"/>
</dbReference>
<dbReference type="EC" id="2.1.2.9" evidence="2 5"/>
<evidence type="ECO:0000256" key="5">
    <source>
        <dbReference type="HAMAP-Rule" id="MF_00182"/>
    </source>
</evidence>
<dbReference type="PROSITE" id="PS00373">
    <property type="entry name" value="GART"/>
    <property type="match status" value="1"/>
</dbReference>
<gene>
    <name evidence="5" type="primary">fmt</name>
    <name evidence="8" type="ORF">COS99_07175</name>
</gene>
<evidence type="ECO:0000256" key="1">
    <source>
        <dbReference type="ARBA" id="ARBA00010699"/>
    </source>
</evidence>
<evidence type="ECO:0000256" key="3">
    <source>
        <dbReference type="ARBA" id="ARBA00022679"/>
    </source>
</evidence>
<dbReference type="PANTHER" id="PTHR11138:SF5">
    <property type="entry name" value="METHIONYL-TRNA FORMYLTRANSFERASE, MITOCHONDRIAL"/>
    <property type="match status" value="1"/>
</dbReference>
<feature type="domain" description="Formyl transferase N-terminal" evidence="6">
    <location>
        <begin position="1"/>
        <end position="180"/>
    </location>
</feature>
<dbReference type="HAMAP" id="MF_00182">
    <property type="entry name" value="Formyl_trans"/>
    <property type="match status" value="1"/>
</dbReference>
<dbReference type="InterPro" id="IPR044135">
    <property type="entry name" value="Met-tRNA-FMT_C"/>
</dbReference>
<comment type="catalytic activity">
    <reaction evidence="5">
        <text>L-methionyl-tRNA(fMet) + (6R)-10-formyltetrahydrofolate = N-formyl-L-methionyl-tRNA(fMet) + (6S)-5,6,7,8-tetrahydrofolate + H(+)</text>
        <dbReference type="Rhea" id="RHEA:24380"/>
        <dbReference type="Rhea" id="RHEA-COMP:9952"/>
        <dbReference type="Rhea" id="RHEA-COMP:9953"/>
        <dbReference type="ChEBI" id="CHEBI:15378"/>
        <dbReference type="ChEBI" id="CHEBI:57453"/>
        <dbReference type="ChEBI" id="CHEBI:78530"/>
        <dbReference type="ChEBI" id="CHEBI:78844"/>
        <dbReference type="ChEBI" id="CHEBI:195366"/>
        <dbReference type="EC" id="2.1.2.9"/>
    </reaction>
</comment>
<dbReference type="CDD" id="cd08704">
    <property type="entry name" value="Met_tRNA_FMT_C"/>
    <property type="match status" value="1"/>
</dbReference>
<dbReference type="NCBIfam" id="TIGR00460">
    <property type="entry name" value="fmt"/>
    <property type="match status" value="1"/>
</dbReference>
<feature type="binding site" evidence="5">
    <location>
        <begin position="109"/>
        <end position="112"/>
    </location>
    <ligand>
        <name>(6S)-5,6,7,8-tetrahydrofolate</name>
        <dbReference type="ChEBI" id="CHEBI:57453"/>
    </ligand>
</feature>
<proteinExistence type="inferred from homology"/>
<dbReference type="SUPFAM" id="SSF53328">
    <property type="entry name" value="Formyltransferase"/>
    <property type="match status" value="1"/>
</dbReference>
<evidence type="ECO:0000259" key="7">
    <source>
        <dbReference type="Pfam" id="PF02911"/>
    </source>
</evidence>
<dbReference type="SUPFAM" id="SSF50486">
    <property type="entry name" value="FMT C-terminal domain-like"/>
    <property type="match status" value="1"/>
</dbReference>
<dbReference type="EMBL" id="PEWV01000071">
    <property type="protein sequence ID" value="PIU41111.1"/>
    <property type="molecule type" value="Genomic_DNA"/>
</dbReference>
<dbReference type="Pfam" id="PF02911">
    <property type="entry name" value="Formyl_trans_C"/>
    <property type="match status" value="1"/>
</dbReference>
<dbReference type="InterPro" id="IPR001555">
    <property type="entry name" value="GART_AS"/>
</dbReference>
<dbReference type="Gene3D" id="3.40.50.12230">
    <property type="match status" value="1"/>
</dbReference>
<dbReference type="Pfam" id="PF00551">
    <property type="entry name" value="Formyl_trans_N"/>
    <property type="match status" value="1"/>
</dbReference>
<dbReference type="PANTHER" id="PTHR11138">
    <property type="entry name" value="METHIONYL-TRNA FORMYLTRANSFERASE"/>
    <property type="match status" value="1"/>
</dbReference>
<protein>
    <recommendedName>
        <fullName evidence="2 5">Methionyl-tRNA formyltransferase</fullName>
        <ecNumber evidence="2 5">2.1.2.9</ecNumber>
    </recommendedName>
</protein>